<evidence type="ECO:0000256" key="2">
    <source>
        <dbReference type="ARBA" id="ARBA00006375"/>
    </source>
</evidence>
<dbReference type="AlphaFoldDB" id="A0A8H5C639"/>
<evidence type="ECO:0000256" key="8">
    <source>
        <dbReference type="PROSITE-ProRule" id="PRU00282"/>
    </source>
</evidence>
<feature type="repeat" description="Solcar" evidence="8">
    <location>
        <begin position="482"/>
        <end position="564"/>
    </location>
</feature>
<sequence length="620" mass="68780">MSFPQRSSLALPQELVDSVIDALESDSTTLKAVGLVAKQWYRRSRAHLFEQIHLGEKENPAEQLHQLLELIKEQPALIECIKHFTVSDKRGEWLATSAELLELLPRLSLRCFGIGVPSYNAWVDWETLTPELQIALYDRILDSNLTSLSLHGVRNMDVAILSQCHHLEELIMADVYQGDGSSNETPRVCFPLNQSPAVQGQDAWSGRLEVTACGDALKALMDYAENAEATLAIHNAMELQLSAYGWDDEMTEAISTLLQACASSVSIYSIQEDINPETIPGAVVTPTMLLEFSRFTGLQNLYIWTSYHHFSLPYNTTFNIIIQEFERMCQSSDNVALYTVTLDFQAEECDMEDALNLPDIGTRIRTVAADGVWGRIDEVLSREKFDLLEEVCIFFNHDSIAGTPDEEEWEASRNLLLSSMTRLDARGVRLDITKQLPHLHSRSCPSTQYDRRQKMSTTIAASATPVTPIAIDAEKSAPPPRAKKPYPFWLGGVAATIAASITHPLDLTKVRLQASGDKRMVDSIKKTVRTAGVRGLFDGISGTWMRQMSYSMCRFWAYDESKKILGAGKDAPAWKLAAAGSMAGGIAGFVGNPGEIVMVRLQGDFAKPPGRGRSSAFRKI</sequence>
<dbReference type="Proteomes" id="UP000541558">
    <property type="component" value="Unassembled WGS sequence"/>
</dbReference>
<dbReference type="EMBL" id="JAACJK010000067">
    <property type="protein sequence ID" value="KAF5334672.1"/>
    <property type="molecule type" value="Genomic_DNA"/>
</dbReference>
<dbReference type="PROSITE" id="PS50920">
    <property type="entry name" value="SOLCAR"/>
    <property type="match status" value="1"/>
</dbReference>
<keyword evidence="10" id="KW-1185">Reference proteome</keyword>
<comment type="subcellular location">
    <subcellularLocation>
        <location evidence="1">Membrane</location>
        <topology evidence="1">Multi-pass membrane protein</topology>
    </subcellularLocation>
</comment>
<dbReference type="Gene3D" id="1.50.40.10">
    <property type="entry name" value="Mitochondrial carrier domain"/>
    <property type="match status" value="1"/>
</dbReference>
<comment type="caution">
    <text evidence="9">The sequence shown here is derived from an EMBL/GenBank/DDBJ whole genome shotgun (WGS) entry which is preliminary data.</text>
</comment>
<proteinExistence type="inferred from homology"/>
<name>A0A8H5C639_9AGAR</name>
<keyword evidence="7 8" id="KW-0472">Membrane</keyword>
<keyword evidence="6" id="KW-1133">Transmembrane helix</keyword>
<dbReference type="SUPFAM" id="SSF103506">
    <property type="entry name" value="Mitochondrial carrier"/>
    <property type="match status" value="1"/>
</dbReference>
<keyword evidence="5" id="KW-0677">Repeat</keyword>
<dbReference type="PANTHER" id="PTHR45618">
    <property type="entry name" value="MITOCHONDRIAL DICARBOXYLATE CARRIER-RELATED"/>
    <property type="match status" value="1"/>
</dbReference>
<keyword evidence="4 8" id="KW-0812">Transmembrane</keyword>
<reference evidence="9 10" key="1">
    <citation type="journal article" date="2020" name="ISME J.">
        <title>Uncovering the hidden diversity of litter-decomposition mechanisms in mushroom-forming fungi.</title>
        <authorList>
            <person name="Floudas D."/>
            <person name="Bentzer J."/>
            <person name="Ahren D."/>
            <person name="Johansson T."/>
            <person name="Persson P."/>
            <person name="Tunlid A."/>
        </authorList>
    </citation>
    <scope>NUCLEOTIDE SEQUENCE [LARGE SCALE GENOMIC DNA]</scope>
    <source>
        <strain evidence="9 10">CBS 175.51</strain>
    </source>
</reference>
<evidence type="ECO:0000313" key="10">
    <source>
        <dbReference type="Proteomes" id="UP000541558"/>
    </source>
</evidence>
<gene>
    <name evidence="9" type="ORF">D9611_012002</name>
</gene>
<evidence type="ECO:0000313" key="9">
    <source>
        <dbReference type="EMBL" id="KAF5334672.1"/>
    </source>
</evidence>
<organism evidence="9 10">
    <name type="scientific">Ephemerocybe angulata</name>
    <dbReference type="NCBI Taxonomy" id="980116"/>
    <lineage>
        <taxon>Eukaryota</taxon>
        <taxon>Fungi</taxon>
        <taxon>Dikarya</taxon>
        <taxon>Basidiomycota</taxon>
        <taxon>Agaricomycotina</taxon>
        <taxon>Agaricomycetes</taxon>
        <taxon>Agaricomycetidae</taxon>
        <taxon>Agaricales</taxon>
        <taxon>Agaricineae</taxon>
        <taxon>Psathyrellaceae</taxon>
        <taxon>Ephemerocybe</taxon>
    </lineage>
</organism>
<comment type="similarity">
    <text evidence="2">Belongs to the mitochondrial carrier (TC 2.A.29) family.</text>
</comment>
<dbReference type="InterPro" id="IPR050391">
    <property type="entry name" value="Mito_Metabolite_Transporter"/>
</dbReference>
<evidence type="ECO:0000256" key="6">
    <source>
        <dbReference type="ARBA" id="ARBA00022989"/>
    </source>
</evidence>
<dbReference type="InterPro" id="IPR023395">
    <property type="entry name" value="MCP_dom_sf"/>
</dbReference>
<dbReference type="OrthoDB" id="2788229at2759"/>
<evidence type="ECO:0000256" key="1">
    <source>
        <dbReference type="ARBA" id="ARBA00004141"/>
    </source>
</evidence>
<evidence type="ECO:0000256" key="5">
    <source>
        <dbReference type="ARBA" id="ARBA00022737"/>
    </source>
</evidence>
<evidence type="ECO:0000256" key="3">
    <source>
        <dbReference type="ARBA" id="ARBA00022448"/>
    </source>
</evidence>
<evidence type="ECO:0000256" key="7">
    <source>
        <dbReference type="ARBA" id="ARBA00023136"/>
    </source>
</evidence>
<dbReference type="InterPro" id="IPR018108">
    <property type="entry name" value="MCP_transmembrane"/>
</dbReference>
<protein>
    <submittedName>
        <fullName evidence="9">Uncharacterized protein</fullName>
    </submittedName>
</protein>
<accession>A0A8H5C639</accession>
<dbReference type="GO" id="GO:0016020">
    <property type="term" value="C:membrane"/>
    <property type="evidence" value="ECO:0007669"/>
    <property type="project" value="UniProtKB-SubCell"/>
</dbReference>
<dbReference type="Pfam" id="PF00153">
    <property type="entry name" value="Mito_carr"/>
    <property type="match status" value="1"/>
</dbReference>
<keyword evidence="3" id="KW-0813">Transport</keyword>
<evidence type="ECO:0000256" key="4">
    <source>
        <dbReference type="ARBA" id="ARBA00022692"/>
    </source>
</evidence>